<evidence type="ECO:0000256" key="10">
    <source>
        <dbReference type="ARBA" id="ARBA00023014"/>
    </source>
</evidence>
<dbReference type="EMBL" id="MNUI01000081">
    <property type="protein sequence ID" value="OIN88193.1"/>
    <property type="molecule type" value="Genomic_DNA"/>
</dbReference>
<evidence type="ECO:0000313" key="12">
    <source>
        <dbReference type="EMBL" id="OIN88193.1"/>
    </source>
</evidence>
<comment type="subcellular location">
    <subcellularLocation>
        <location evidence="2">Cytoplasm</location>
    </subcellularLocation>
</comment>
<keyword evidence="4" id="KW-0963">Cytoplasm</keyword>
<dbReference type="CDD" id="cd01335">
    <property type="entry name" value="Radical_SAM"/>
    <property type="match status" value="1"/>
</dbReference>
<dbReference type="InterPro" id="IPR013785">
    <property type="entry name" value="Aldolase_TIM"/>
</dbReference>
<keyword evidence="10" id="KW-0411">Iron-sulfur</keyword>
<keyword evidence="8" id="KW-0479">Metal-binding</keyword>
<evidence type="ECO:0000313" key="13">
    <source>
        <dbReference type="Proteomes" id="UP000183144"/>
    </source>
</evidence>
<keyword evidence="3" id="KW-0004">4Fe-4S</keyword>
<evidence type="ECO:0000256" key="8">
    <source>
        <dbReference type="ARBA" id="ARBA00022723"/>
    </source>
</evidence>
<dbReference type="InterPro" id="IPR058240">
    <property type="entry name" value="rSAM_sf"/>
</dbReference>
<comment type="caution">
    <text evidence="12">The sequence shown here is derived from an EMBL/GenBank/DDBJ whole genome shotgun (WGS) entry which is preliminary data.</text>
</comment>
<dbReference type="AlphaFoldDB" id="A0A1J4RLA3"/>
<sequence length="347" mass="38982">MSINSKLELIKIILEMIRAPSYYLDEVRRFIYQKGVLDFGKMTSLPKSVRQTLKTRAGPVLSLTKIGETKSDQAQKILFVTRDGQRLETVRMLFKSKSGDHESLCISSQSGCALGCKFCATGAIGFKKNLTSEEISDQVLYFKAKNLPVKSIAFMGMGEPLANEDNVFAALKIITDPDYLGFSSRRISLSTVGIIPGIRRLMRAFPQVNLAFSLHSPFPKQRLELMPITKVYPIDQVMQTLDEHIRLTNKRMFLAYVLLAGVNDSASHAQELVKLIKSRGKYAYLYHVNLIRFNPGSTVIKFAKPTRDKIDAFRQILRRNDISHTLRQSFGIKIAAACGQLAGEQPK</sequence>
<dbReference type="GO" id="GO:0005737">
    <property type="term" value="C:cytoplasm"/>
    <property type="evidence" value="ECO:0007669"/>
    <property type="project" value="UniProtKB-SubCell"/>
</dbReference>
<dbReference type="GO" id="GO:0008173">
    <property type="term" value="F:RNA methyltransferase activity"/>
    <property type="evidence" value="ECO:0007669"/>
    <property type="project" value="InterPro"/>
</dbReference>
<dbReference type="GO" id="GO:0051539">
    <property type="term" value="F:4 iron, 4 sulfur cluster binding"/>
    <property type="evidence" value="ECO:0007669"/>
    <property type="project" value="UniProtKB-KW"/>
</dbReference>
<dbReference type="Pfam" id="PF04055">
    <property type="entry name" value="Radical_SAM"/>
    <property type="match status" value="1"/>
</dbReference>
<evidence type="ECO:0000256" key="6">
    <source>
        <dbReference type="ARBA" id="ARBA00022679"/>
    </source>
</evidence>
<dbReference type="SUPFAM" id="SSF102114">
    <property type="entry name" value="Radical SAM enzymes"/>
    <property type="match status" value="1"/>
</dbReference>
<dbReference type="PANTHER" id="PTHR30544">
    <property type="entry name" value="23S RRNA METHYLTRANSFERASE"/>
    <property type="match status" value="1"/>
</dbReference>
<dbReference type="GO" id="GO:0070475">
    <property type="term" value="P:rRNA base methylation"/>
    <property type="evidence" value="ECO:0007669"/>
    <property type="project" value="TreeGrafter"/>
</dbReference>
<dbReference type="STRING" id="1805034.AUJ59_04325"/>
<evidence type="ECO:0000256" key="5">
    <source>
        <dbReference type="ARBA" id="ARBA00022603"/>
    </source>
</evidence>
<dbReference type="GO" id="GO:0030488">
    <property type="term" value="P:tRNA methylation"/>
    <property type="evidence" value="ECO:0007669"/>
    <property type="project" value="TreeGrafter"/>
</dbReference>
<gene>
    <name evidence="12" type="ORF">AUJ59_04325</name>
</gene>
<accession>A0A1J4RLA3</accession>
<evidence type="ECO:0000256" key="7">
    <source>
        <dbReference type="ARBA" id="ARBA00022691"/>
    </source>
</evidence>
<comment type="cofactor">
    <cofactor evidence="1">
        <name>[4Fe-4S] cluster</name>
        <dbReference type="ChEBI" id="CHEBI:49883"/>
    </cofactor>
</comment>
<feature type="domain" description="Radical SAM core" evidence="11">
    <location>
        <begin position="98"/>
        <end position="333"/>
    </location>
</feature>
<organism evidence="12 13">
    <name type="scientific">Candidatus Beckwithbacteria bacterium CG1_02_47_37</name>
    <dbReference type="NCBI Taxonomy" id="1805034"/>
    <lineage>
        <taxon>Bacteria</taxon>
        <taxon>Candidatus Beckwithiibacteriota</taxon>
    </lineage>
</organism>
<dbReference type="GO" id="GO:0046872">
    <property type="term" value="F:metal ion binding"/>
    <property type="evidence" value="ECO:0007669"/>
    <property type="project" value="UniProtKB-KW"/>
</dbReference>
<dbReference type="PANTHER" id="PTHR30544:SF5">
    <property type="entry name" value="RADICAL SAM CORE DOMAIN-CONTAINING PROTEIN"/>
    <property type="match status" value="1"/>
</dbReference>
<dbReference type="InterPro" id="IPR004383">
    <property type="entry name" value="rRNA_lsu_MTrfase_RlmN/Cfr"/>
</dbReference>
<dbReference type="InterPro" id="IPR007197">
    <property type="entry name" value="rSAM"/>
</dbReference>
<name>A0A1J4RLA3_9BACT</name>
<dbReference type="PIRSF" id="PIRSF006004">
    <property type="entry name" value="CHP00048"/>
    <property type="match status" value="1"/>
</dbReference>
<keyword evidence="6" id="KW-0808">Transferase</keyword>
<evidence type="ECO:0000256" key="1">
    <source>
        <dbReference type="ARBA" id="ARBA00001966"/>
    </source>
</evidence>
<dbReference type="SFLD" id="SFLDF00275">
    <property type="entry name" value="adenosine_C2_methyltransferase"/>
    <property type="match status" value="1"/>
</dbReference>
<evidence type="ECO:0000259" key="11">
    <source>
        <dbReference type="PROSITE" id="PS51918"/>
    </source>
</evidence>
<keyword evidence="5" id="KW-0489">Methyltransferase</keyword>
<reference evidence="12 13" key="1">
    <citation type="journal article" date="2016" name="Environ. Microbiol.">
        <title>Genomic resolution of a cold subsurface aquifer community provides metabolic insights for novel microbes adapted to high CO concentrations.</title>
        <authorList>
            <person name="Probst A.J."/>
            <person name="Castelle C.J."/>
            <person name="Singh A."/>
            <person name="Brown C.T."/>
            <person name="Anantharaman K."/>
            <person name="Sharon I."/>
            <person name="Hug L.A."/>
            <person name="Burstein D."/>
            <person name="Emerson J.B."/>
            <person name="Thomas B.C."/>
            <person name="Banfield J.F."/>
        </authorList>
    </citation>
    <scope>NUCLEOTIDE SEQUENCE [LARGE SCALE GENOMIC DNA]</scope>
    <source>
        <strain evidence="12">CG1_02_47_37</strain>
    </source>
</reference>
<dbReference type="InterPro" id="IPR040072">
    <property type="entry name" value="Methyltransferase_A"/>
</dbReference>
<dbReference type="SFLD" id="SFLDG01062">
    <property type="entry name" value="methyltransferase_(Class_A)"/>
    <property type="match status" value="1"/>
</dbReference>
<protein>
    <recommendedName>
        <fullName evidence="11">Radical SAM core domain-containing protein</fullName>
    </recommendedName>
</protein>
<keyword evidence="7" id="KW-0949">S-adenosyl-L-methionine</keyword>
<dbReference type="SFLD" id="SFLDS00029">
    <property type="entry name" value="Radical_SAM"/>
    <property type="match status" value="1"/>
</dbReference>
<evidence type="ECO:0000256" key="4">
    <source>
        <dbReference type="ARBA" id="ARBA00022490"/>
    </source>
</evidence>
<evidence type="ECO:0000256" key="3">
    <source>
        <dbReference type="ARBA" id="ARBA00022485"/>
    </source>
</evidence>
<dbReference type="Gene3D" id="3.20.20.70">
    <property type="entry name" value="Aldolase class I"/>
    <property type="match status" value="1"/>
</dbReference>
<dbReference type="PROSITE" id="PS51918">
    <property type="entry name" value="RADICAL_SAM"/>
    <property type="match status" value="1"/>
</dbReference>
<dbReference type="Gene3D" id="1.10.150.530">
    <property type="match status" value="1"/>
</dbReference>
<proteinExistence type="predicted"/>
<keyword evidence="9" id="KW-0408">Iron</keyword>
<evidence type="ECO:0000256" key="2">
    <source>
        <dbReference type="ARBA" id="ARBA00004496"/>
    </source>
</evidence>
<evidence type="ECO:0000256" key="9">
    <source>
        <dbReference type="ARBA" id="ARBA00023004"/>
    </source>
</evidence>
<dbReference type="Proteomes" id="UP000183144">
    <property type="component" value="Unassembled WGS sequence"/>
</dbReference>